<evidence type="ECO:0000313" key="3">
    <source>
        <dbReference type="Proteomes" id="UP001501147"/>
    </source>
</evidence>
<accession>A0ABP9A6S4</accession>
<organism evidence="2 3">
    <name type="scientific">Streptomyces sanyensis</name>
    <dbReference type="NCBI Taxonomy" id="568869"/>
    <lineage>
        <taxon>Bacteria</taxon>
        <taxon>Bacillati</taxon>
        <taxon>Actinomycetota</taxon>
        <taxon>Actinomycetes</taxon>
        <taxon>Kitasatosporales</taxon>
        <taxon>Streptomycetaceae</taxon>
        <taxon>Streptomyces</taxon>
    </lineage>
</organism>
<proteinExistence type="predicted"/>
<protein>
    <recommendedName>
        <fullName evidence="1">N-acetyltransferase domain-containing protein</fullName>
    </recommendedName>
</protein>
<gene>
    <name evidence="2" type="ORF">GCM10023329_24180</name>
</gene>
<reference evidence="3" key="1">
    <citation type="journal article" date="2019" name="Int. J. Syst. Evol. Microbiol.">
        <title>The Global Catalogue of Microorganisms (GCM) 10K type strain sequencing project: providing services to taxonomists for standard genome sequencing and annotation.</title>
        <authorList>
            <consortium name="The Broad Institute Genomics Platform"/>
            <consortium name="The Broad Institute Genome Sequencing Center for Infectious Disease"/>
            <person name="Wu L."/>
            <person name="Ma J."/>
        </authorList>
    </citation>
    <scope>NUCLEOTIDE SEQUENCE [LARGE SCALE GENOMIC DNA]</scope>
    <source>
        <strain evidence="3">JCM 18324</strain>
    </source>
</reference>
<dbReference type="Pfam" id="PF00583">
    <property type="entry name" value="Acetyltransf_1"/>
    <property type="match status" value="1"/>
</dbReference>
<dbReference type="CDD" id="cd04301">
    <property type="entry name" value="NAT_SF"/>
    <property type="match status" value="1"/>
</dbReference>
<dbReference type="RefSeq" id="WP_345613016.1">
    <property type="nucleotide sequence ID" value="NZ_BAABJV010000004.1"/>
</dbReference>
<dbReference type="InterPro" id="IPR000182">
    <property type="entry name" value="GNAT_dom"/>
</dbReference>
<dbReference type="InterPro" id="IPR016181">
    <property type="entry name" value="Acyl_CoA_acyltransferase"/>
</dbReference>
<name>A0ABP9A6S4_9ACTN</name>
<dbReference type="PROSITE" id="PS51186">
    <property type="entry name" value="GNAT"/>
    <property type="match status" value="1"/>
</dbReference>
<dbReference type="EMBL" id="BAABJV010000004">
    <property type="protein sequence ID" value="GAA4774886.1"/>
    <property type="molecule type" value="Genomic_DNA"/>
</dbReference>
<keyword evidence="3" id="KW-1185">Reference proteome</keyword>
<dbReference type="Gene3D" id="3.40.630.30">
    <property type="match status" value="1"/>
</dbReference>
<evidence type="ECO:0000259" key="1">
    <source>
        <dbReference type="PROSITE" id="PS51186"/>
    </source>
</evidence>
<dbReference type="Proteomes" id="UP001501147">
    <property type="component" value="Unassembled WGS sequence"/>
</dbReference>
<comment type="caution">
    <text evidence="2">The sequence shown here is derived from an EMBL/GenBank/DDBJ whole genome shotgun (WGS) entry which is preliminary data.</text>
</comment>
<feature type="domain" description="N-acetyltransferase" evidence="1">
    <location>
        <begin position="54"/>
        <end position="215"/>
    </location>
</feature>
<dbReference type="SUPFAM" id="SSF55729">
    <property type="entry name" value="Acyl-CoA N-acyltransferases (Nat)"/>
    <property type="match status" value="1"/>
</dbReference>
<evidence type="ECO:0000313" key="2">
    <source>
        <dbReference type="EMBL" id="GAA4774886.1"/>
    </source>
</evidence>
<sequence length="215" mass="22711">MSLGSTSSLVEAWVRGWAVSRGAAEPAARPWGFTVDVGQALQATRHVLTATDEATVREVAAATAAPTVWLKVFADPAPVRRWAGPEWREDGPGWLMSSPLRHGPRPGVPEGYALRSWRRGGVTRVLVTARDGSFAARGQVAPTGGTAVVDRIETSAAHRRRGLGRLVVHALCEDALAQGATTGVLGGTPDGRALYEALGWRAEAPLVSLRHAATD</sequence>